<proteinExistence type="predicted"/>
<protein>
    <submittedName>
        <fullName evidence="1">Microsomal dipeptidase</fullName>
    </submittedName>
</protein>
<dbReference type="OrthoDB" id="9804920at2"/>
<dbReference type="RefSeq" id="WP_034856608.1">
    <property type="nucleotide sequence ID" value="NZ_AJQT01000076.1"/>
</dbReference>
<dbReference type="GO" id="GO:0070573">
    <property type="term" value="F:metallodipeptidase activity"/>
    <property type="evidence" value="ECO:0007669"/>
    <property type="project" value="InterPro"/>
</dbReference>
<sequence length="351" mass="37757">MQAVFDGHNDVLLRLWQRARGGSDPVAEFVHGTEKGHIDAPRAREGGLVGGLCAIYIPSGDLVLKVPDANGHYSTPLSAPLDHLPSLATALEIADIAFRLDRVGAWRLCRSTDAIRTAIEDGVFVAVLHMEGCEAIGPDLAALETFHAAGLRSLGPVWSRHNVFGHGVPFAYPMSPDTGGGLTEAGFELVRACNRLGILVDLAHMTERGFWDVAKTTDQPLVASHSNAHALTPVARNLTDRQLDAVRESRGLVGLNYATTMLRPDGQENAATPLADMVRHVDYMVERLGIDCIALGSDFDGATIPAEIGDAAGNQRLVAALRDAGYGDRELKKICRENWLRVLGQAWHEGA</sequence>
<dbReference type="CDD" id="cd01301">
    <property type="entry name" value="rDP_like"/>
    <property type="match status" value="1"/>
</dbReference>
<dbReference type="InterPro" id="IPR032466">
    <property type="entry name" value="Metal_Hydrolase"/>
</dbReference>
<dbReference type="Pfam" id="PF01244">
    <property type="entry name" value="Peptidase_M19"/>
    <property type="match status" value="1"/>
</dbReference>
<accession>A0A249PDC5</accession>
<dbReference type="GO" id="GO:0006508">
    <property type="term" value="P:proteolysis"/>
    <property type="evidence" value="ECO:0007669"/>
    <property type="project" value="InterPro"/>
</dbReference>
<dbReference type="AlphaFoldDB" id="A0A249PDC5"/>
<dbReference type="Gene3D" id="3.20.20.140">
    <property type="entry name" value="Metal-dependent hydrolases"/>
    <property type="match status" value="1"/>
</dbReference>
<dbReference type="Proteomes" id="UP000217211">
    <property type="component" value="Chromosome"/>
</dbReference>
<dbReference type="EMBL" id="CP023067">
    <property type="protein sequence ID" value="ASY63960.1"/>
    <property type="molecule type" value="Genomic_DNA"/>
</dbReference>
<organism evidence="1 2">
    <name type="scientific">Sinorhizobium sojae CCBAU 05684</name>
    <dbReference type="NCBI Taxonomy" id="716928"/>
    <lineage>
        <taxon>Bacteria</taxon>
        <taxon>Pseudomonadati</taxon>
        <taxon>Pseudomonadota</taxon>
        <taxon>Alphaproteobacteria</taxon>
        <taxon>Hyphomicrobiales</taxon>
        <taxon>Rhizobiaceae</taxon>
        <taxon>Sinorhizobium/Ensifer group</taxon>
        <taxon>Sinorhizobium</taxon>
    </lineage>
</organism>
<gene>
    <name evidence="1" type="ORF">SJ05684_c25210</name>
</gene>
<name>A0A249PDC5_9HYPH</name>
<evidence type="ECO:0000313" key="1">
    <source>
        <dbReference type="EMBL" id="ASY63960.1"/>
    </source>
</evidence>
<reference evidence="1 2" key="1">
    <citation type="submission" date="2017-08" db="EMBL/GenBank/DDBJ databases">
        <title>Multipartite genome sequences of Sinorhizobium species nodulating soybeans.</title>
        <authorList>
            <person name="Tian C.F."/>
        </authorList>
    </citation>
    <scope>NUCLEOTIDE SEQUENCE [LARGE SCALE GENOMIC DNA]</scope>
    <source>
        <strain evidence="1 2">CCBAU 05684</strain>
    </source>
</reference>
<dbReference type="eggNOG" id="COG2355">
    <property type="taxonomic scope" value="Bacteria"/>
</dbReference>
<dbReference type="PANTHER" id="PTHR10443:SF12">
    <property type="entry name" value="DIPEPTIDASE"/>
    <property type="match status" value="1"/>
</dbReference>
<dbReference type="PANTHER" id="PTHR10443">
    <property type="entry name" value="MICROSOMAL DIPEPTIDASE"/>
    <property type="match status" value="1"/>
</dbReference>
<dbReference type="KEGG" id="esj:SJ05684_c25210"/>
<dbReference type="STRING" id="716928.GCA_000261485_03662"/>
<dbReference type="SUPFAM" id="SSF51556">
    <property type="entry name" value="Metallo-dependent hydrolases"/>
    <property type="match status" value="1"/>
</dbReference>
<evidence type="ECO:0000313" key="2">
    <source>
        <dbReference type="Proteomes" id="UP000217211"/>
    </source>
</evidence>
<keyword evidence="2" id="KW-1185">Reference proteome</keyword>
<dbReference type="PROSITE" id="PS51365">
    <property type="entry name" value="RENAL_DIPEPTIDASE_2"/>
    <property type="match status" value="1"/>
</dbReference>
<dbReference type="InterPro" id="IPR008257">
    <property type="entry name" value="Pept_M19"/>
</dbReference>